<keyword evidence="1" id="KW-1133">Transmembrane helix</keyword>
<dbReference type="Proteomes" id="UP000030635">
    <property type="component" value="Chromosome"/>
</dbReference>
<evidence type="ECO:0000313" key="3">
    <source>
        <dbReference type="Proteomes" id="UP000030635"/>
    </source>
</evidence>
<dbReference type="OrthoDB" id="1975311at2"/>
<dbReference type="RefSeq" id="WP_039314812.1">
    <property type="nucleotide sequence ID" value="NZ_CP006905.1"/>
</dbReference>
<dbReference type="EMBL" id="CP006905">
    <property type="protein sequence ID" value="AIY82721.1"/>
    <property type="molecule type" value="Genomic_DNA"/>
</dbReference>
<organism evidence="2 3">
    <name type="scientific">Clostridium baratii str. Sullivan</name>
    <dbReference type="NCBI Taxonomy" id="1415775"/>
    <lineage>
        <taxon>Bacteria</taxon>
        <taxon>Bacillati</taxon>
        <taxon>Bacillota</taxon>
        <taxon>Clostridia</taxon>
        <taxon>Eubacteriales</taxon>
        <taxon>Clostridiaceae</taxon>
        <taxon>Clostridium</taxon>
    </lineage>
</organism>
<proteinExistence type="predicted"/>
<reference evidence="2 3" key="1">
    <citation type="journal article" date="2015" name="Infect. Genet. Evol.">
        <title>Genomic sequences of six botulinum neurotoxin-producing strains representing three clostridial species illustrate the mobility and diversity of botulinum neurotoxin genes.</title>
        <authorList>
            <person name="Smith T.J."/>
            <person name="Hill K.K."/>
            <person name="Xie G."/>
            <person name="Foley B.T."/>
            <person name="Williamson C.H."/>
            <person name="Foster J.T."/>
            <person name="Johnson S.L."/>
            <person name="Chertkov O."/>
            <person name="Teshima H."/>
            <person name="Gibbons H.S."/>
            <person name="Johnsky L.A."/>
            <person name="Karavis M.A."/>
            <person name="Smith L.A."/>
        </authorList>
    </citation>
    <scope>NUCLEOTIDE SEQUENCE [LARGE SCALE GENOMIC DNA]</scope>
    <source>
        <strain evidence="2">Sullivan</strain>
    </source>
</reference>
<dbReference type="HOGENOM" id="CLU_1084628_0_0_9"/>
<evidence type="ECO:0000256" key="1">
    <source>
        <dbReference type="SAM" id="Phobius"/>
    </source>
</evidence>
<gene>
    <name evidence="2" type="ORF">U729_2179</name>
</gene>
<sequence>MRIKKRKQKIIWMFIGAIIIFFVIFIPYFSRQKNVLFYVNNEPVFKEEILNSSEGISLATRNELMRKYNIKSEEFSWDKSIEGNKRAIDFLKEKAMYKSTYEKILQINSKENDLIEKIDYKSIKKDFDKENKRRSEDESNNKIVYGNINFTFDEYYQYLNSNLAIQLRKKLIDDGLLKIGDEELKLVYENNKDMFKSENKETGKLEILPFEKVKSSVMDVGLNEKFNQYMEQKVKDASIKIKDEKKVINLLEKELI</sequence>
<protein>
    <submittedName>
        <fullName evidence="2">Uncharacterized protein</fullName>
    </submittedName>
</protein>
<dbReference type="AlphaFoldDB" id="A0A0A7FV71"/>
<keyword evidence="1" id="KW-0812">Transmembrane</keyword>
<keyword evidence="1" id="KW-0472">Membrane</keyword>
<evidence type="ECO:0000313" key="2">
    <source>
        <dbReference type="EMBL" id="AIY82721.1"/>
    </source>
</evidence>
<name>A0A0A7FV71_9CLOT</name>
<accession>A0A0A7FV71</accession>
<dbReference type="eggNOG" id="ENOG5032WD5">
    <property type="taxonomic scope" value="Bacteria"/>
</dbReference>
<dbReference type="KEGG" id="cbv:U729_2179"/>
<dbReference type="STRING" id="1561.NPD11_831"/>
<keyword evidence="3" id="KW-1185">Reference proteome</keyword>
<feature type="transmembrane region" description="Helical" evidence="1">
    <location>
        <begin position="12"/>
        <end position="30"/>
    </location>
</feature>